<dbReference type="InterPro" id="IPR036735">
    <property type="entry name" value="NGN_dom_sf"/>
</dbReference>
<dbReference type="Pfam" id="PF02357">
    <property type="entry name" value="NusG"/>
    <property type="match status" value="1"/>
</dbReference>
<evidence type="ECO:0000256" key="7">
    <source>
        <dbReference type="RuleBase" id="RU000538"/>
    </source>
</evidence>
<dbReference type="CDD" id="cd06091">
    <property type="entry name" value="KOW_NusG"/>
    <property type="match status" value="1"/>
</dbReference>
<dbReference type="RefSeq" id="WP_106061087.1">
    <property type="nucleotide sequence ID" value="NZ_PVXQ01000054.1"/>
</dbReference>
<keyword evidence="2 5" id="KW-0889">Transcription antitermination</keyword>
<dbReference type="InterPro" id="IPR001062">
    <property type="entry name" value="Transcrpt_antiterm_NusG"/>
</dbReference>
<dbReference type="InterPro" id="IPR006645">
    <property type="entry name" value="NGN-like_dom"/>
</dbReference>
<dbReference type="Gene3D" id="2.30.30.30">
    <property type="match status" value="1"/>
</dbReference>
<keyword evidence="4 5" id="KW-0804">Transcription</keyword>
<dbReference type="GO" id="GO:0005829">
    <property type="term" value="C:cytosol"/>
    <property type="evidence" value="ECO:0007669"/>
    <property type="project" value="TreeGrafter"/>
</dbReference>
<dbReference type="InterPro" id="IPR014722">
    <property type="entry name" value="Rib_uL2_dom2"/>
</dbReference>
<dbReference type="HAMAP" id="MF_00948">
    <property type="entry name" value="NusG"/>
    <property type="match status" value="1"/>
</dbReference>
<dbReference type="PANTHER" id="PTHR30265">
    <property type="entry name" value="RHO-INTERACTING TRANSCRIPTION TERMINATION FACTOR NUSG"/>
    <property type="match status" value="1"/>
</dbReference>
<reference evidence="9 10" key="1">
    <citation type="submission" date="2018-03" db="EMBL/GenBank/DDBJ databases">
        <title>Genome sequence of Clostridium vincentii DSM 10228.</title>
        <authorList>
            <person name="Poehlein A."/>
            <person name="Daniel R."/>
        </authorList>
    </citation>
    <scope>NUCLEOTIDE SEQUENCE [LARGE SCALE GENOMIC DNA]</scope>
    <source>
        <strain evidence="9 10">DSM 10228</strain>
    </source>
</reference>
<sequence>MSERARWYVVHTYSGYENKVKISIEKVVENRNLQDLLLDLQVPMEEVIEEKDGKEKVCLKKKFPGYVLIKMFMSDESWYVVRNTRGVTGFVGPGSKPVPLTDEEVRSMGVVELPKDIGLEVGESVKVISGPLREFIAVVQEINFEKHKIKASVDMFGRETLAELDFNQVDKLV</sequence>
<dbReference type="GO" id="GO:0032784">
    <property type="term" value="P:regulation of DNA-templated transcription elongation"/>
    <property type="evidence" value="ECO:0007669"/>
    <property type="project" value="InterPro"/>
</dbReference>
<dbReference type="InterPro" id="IPR008991">
    <property type="entry name" value="Translation_prot_SH3-like_sf"/>
</dbReference>
<dbReference type="FunFam" id="3.30.70.940:FF:000002">
    <property type="entry name" value="Transcription termination/antitermination protein NusG"/>
    <property type="match status" value="1"/>
</dbReference>
<evidence type="ECO:0000256" key="4">
    <source>
        <dbReference type="ARBA" id="ARBA00023163"/>
    </source>
</evidence>
<evidence type="ECO:0000259" key="8">
    <source>
        <dbReference type="SMART" id="SM00738"/>
    </source>
</evidence>
<proteinExistence type="inferred from homology"/>
<keyword evidence="3 5" id="KW-0805">Transcription regulation</keyword>
<evidence type="ECO:0000256" key="1">
    <source>
        <dbReference type="ARBA" id="ARBA00022472"/>
    </source>
</evidence>
<dbReference type="GO" id="GO:0006353">
    <property type="term" value="P:DNA-templated transcription termination"/>
    <property type="evidence" value="ECO:0007669"/>
    <property type="project" value="UniProtKB-UniRule"/>
</dbReference>
<keyword evidence="1 5" id="KW-0806">Transcription termination</keyword>
<dbReference type="Proteomes" id="UP000239471">
    <property type="component" value="Unassembled WGS sequence"/>
</dbReference>
<dbReference type="SMART" id="SM00738">
    <property type="entry name" value="NGN"/>
    <property type="match status" value="1"/>
</dbReference>
<accession>A0A2T0B7F2</accession>
<dbReference type="PANTHER" id="PTHR30265:SF2">
    <property type="entry name" value="TRANSCRIPTION TERMINATION_ANTITERMINATION PROTEIN NUSG"/>
    <property type="match status" value="1"/>
</dbReference>
<evidence type="ECO:0000256" key="3">
    <source>
        <dbReference type="ARBA" id="ARBA00023015"/>
    </source>
</evidence>
<dbReference type="PRINTS" id="PR00338">
    <property type="entry name" value="NUSGTNSCPFCT"/>
</dbReference>
<dbReference type="GO" id="GO:0031564">
    <property type="term" value="P:transcription antitermination"/>
    <property type="evidence" value="ECO:0007669"/>
    <property type="project" value="UniProtKB-UniRule"/>
</dbReference>
<name>A0A2T0B7F2_9CLOT</name>
<dbReference type="CDD" id="cd09891">
    <property type="entry name" value="NGN_Bact_1"/>
    <property type="match status" value="1"/>
</dbReference>
<organism evidence="9 10">
    <name type="scientific">Clostridium vincentii</name>
    <dbReference type="NCBI Taxonomy" id="52704"/>
    <lineage>
        <taxon>Bacteria</taxon>
        <taxon>Bacillati</taxon>
        <taxon>Bacillota</taxon>
        <taxon>Clostridia</taxon>
        <taxon>Eubacteriales</taxon>
        <taxon>Clostridiaceae</taxon>
        <taxon>Clostridium</taxon>
    </lineage>
</organism>
<comment type="function">
    <text evidence="5 7">Participates in transcription elongation, termination and antitermination.</text>
</comment>
<gene>
    <name evidence="5" type="primary">nusG</name>
    <name evidence="9" type="ORF">CLVI_32190</name>
</gene>
<dbReference type="SUPFAM" id="SSF82679">
    <property type="entry name" value="N-utilization substance G protein NusG, N-terminal domain"/>
    <property type="match status" value="1"/>
</dbReference>
<dbReference type="InterPro" id="IPR047050">
    <property type="entry name" value="NGN"/>
</dbReference>
<dbReference type="GO" id="GO:0006354">
    <property type="term" value="P:DNA-templated transcription elongation"/>
    <property type="evidence" value="ECO:0007669"/>
    <property type="project" value="UniProtKB-UniRule"/>
</dbReference>
<evidence type="ECO:0000256" key="6">
    <source>
        <dbReference type="NCBIfam" id="TIGR00922"/>
    </source>
</evidence>
<evidence type="ECO:0000313" key="10">
    <source>
        <dbReference type="Proteomes" id="UP000239471"/>
    </source>
</evidence>
<evidence type="ECO:0000313" key="9">
    <source>
        <dbReference type="EMBL" id="PRR79814.1"/>
    </source>
</evidence>
<protein>
    <recommendedName>
        <fullName evidence="5 6">Transcription termination/antitermination protein NusG</fullName>
    </recommendedName>
</protein>
<evidence type="ECO:0000256" key="5">
    <source>
        <dbReference type="HAMAP-Rule" id="MF_00948"/>
    </source>
</evidence>
<dbReference type="EMBL" id="PVXQ01000054">
    <property type="protein sequence ID" value="PRR79814.1"/>
    <property type="molecule type" value="Genomic_DNA"/>
</dbReference>
<evidence type="ECO:0000256" key="2">
    <source>
        <dbReference type="ARBA" id="ARBA00022814"/>
    </source>
</evidence>
<dbReference type="AlphaFoldDB" id="A0A2T0B7F2"/>
<comment type="similarity">
    <text evidence="5 7">Belongs to the NusG family.</text>
</comment>
<comment type="caution">
    <text evidence="9">The sequence shown here is derived from an EMBL/GenBank/DDBJ whole genome shotgun (WGS) entry which is preliminary data.</text>
</comment>
<dbReference type="SUPFAM" id="SSF50104">
    <property type="entry name" value="Translation proteins SH3-like domain"/>
    <property type="match status" value="1"/>
</dbReference>
<feature type="domain" description="NusG-like N-terminal" evidence="8">
    <location>
        <begin position="4"/>
        <end position="112"/>
    </location>
</feature>
<dbReference type="InterPro" id="IPR043425">
    <property type="entry name" value="NusG-like"/>
</dbReference>
<keyword evidence="10" id="KW-1185">Reference proteome</keyword>
<dbReference type="OrthoDB" id="9809075at2"/>
<dbReference type="NCBIfam" id="TIGR00922">
    <property type="entry name" value="nusG"/>
    <property type="match status" value="1"/>
</dbReference>
<dbReference type="Gene3D" id="3.30.70.940">
    <property type="entry name" value="NusG, N-terminal domain"/>
    <property type="match status" value="1"/>
</dbReference>